<feature type="domain" description="CCHC-type" evidence="3">
    <location>
        <begin position="523"/>
        <end position="536"/>
    </location>
</feature>
<dbReference type="InterPro" id="IPR001878">
    <property type="entry name" value="Znf_CCHC"/>
</dbReference>
<feature type="compositionally biased region" description="Gly residues" evidence="2">
    <location>
        <begin position="54"/>
        <end position="63"/>
    </location>
</feature>
<dbReference type="GO" id="GO:0003676">
    <property type="term" value="F:nucleic acid binding"/>
    <property type="evidence" value="ECO:0007669"/>
    <property type="project" value="InterPro"/>
</dbReference>
<evidence type="ECO:0000313" key="4">
    <source>
        <dbReference type="EMBL" id="KAE8982593.1"/>
    </source>
</evidence>
<feature type="compositionally biased region" description="Gly residues" evidence="2">
    <location>
        <begin position="648"/>
        <end position="661"/>
    </location>
</feature>
<feature type="compositionally biased region" description="Basic and acidic residues" evidence="2">
    <location>
        <begin position="1"/>
        <end position="16"/>
    </location>
</feature>
<comment type="caution">
    <text evidence="4">The sequence shown here is derived from an EMBL/GenBank/DDBJ whole genome shotgun (WGS) entry which is preliminary data.</text>
</comment>
<feature type="compositionally biased region" description="Basic and acidic residues" evidence="2">
    <location>
        <begin position="564"/>
        <end position="588"/>
    </location>
</feature>
<dbReference type="PROSITE" id="PS50158">
    <property type="entry name" value="ZF_CCHC"/>
    <property type="match status" value="1"/>
</dbReference>
<keyword evidence="1" id="KW-0862">Zinc</keyword>
<proteinExistence type="predicted"/>
<organism evidence="4 5">
    <name type="scientific">Phytophthora fragariae</name>
    <dbReference type="NCBI Taxonomy" id="53985"/>
    <lineage>
        <taxon>Eukaryota</taxon>
        <taxon>Sar</taxon>
        <taxon>Stramenopiles</taxon>
        <taxon>Oomycota</taxon>
        <taxon>Peronosporomycetes</taxon>
        <taxon>Peronosporales</taxon>
        <taxon>Peronosporaceae</taxon>
        <taxon>Phytophthora</taxon>
    </lineage>
</organism>
<evidence type="ECO:0000256" key="2">
    <source>
        <dbReference type="SAM" id="MobiDB-lite"/>
    </source>
</evidence>
<dbReference type="InterPro" id="IPR036875">
    <property type="entry name" value="Znf_CCHC_sf"/>
</dbReference>
<feature type="region of interest" description="Disordered" evidence="2">
    <location>
        <begin position="546"/>
        <end position="696"/>
    </location>
</feature>
<dbReference type="SUPFAM" id="SSF57756">
    <property type="entry name" value="Retrovirus zinc finger-like domains"/>
    <property type="match status" value="1"/>
</dbReference>
<feature type="region of interest" description="Disordered" evidence="2">
    <location>
        <begin position="400"/>
        <end position="424"/>
    </location>
</feature>
<evidence type="ECO:0000256" key="1">
    <source>
        <dbReference type="PROSITE-ProRule" id="PRU00047"/>
    </source>
</evidence>
<dbReference type="Pfam" id="PF00098">
    <property type="entry name" value="zf-CCHC"/>
    <property type="match status" value="1"/>
</dbReference>
<name>A0A6A3IT22_9STRA</name>
<protein>
    <recommendedName>
        <fullName evidence="3">CCHC-type domain-containing protein</fullName>
    </recommendedName>
</protein>
<dbReference type="GO" id="GO:0008270">
    <property type="term" value="F:zinc ion binding"/>
    <property type="evidence" value="ECO:0007669"/>
    <property type="project" value="UniProtKB-KW"/>
</dbReference>
<feature type="compositionally biased region" description="Low complexity" evidence="2">
    <location>
        <begin position="590"/>
        <end position="615"/>
    </location>
</feature>
<dbReference type="AlphaFoldDB" id="A0A6A3IT22"/>
<reference evidence="4 5" key="1">
    <citation type="submission" date="2018-09" db="EMBL/GenBank/DDBJ databases">
        <title>Genomic investigation of the strawberry pathogen Phytophthora fragariae indicates pathogenicity is determined by transcriptional variation in three key races.</title>
        <authorList>
            <person name="Adams T.M."/>
            <person name="Armitage A.D."/>
            <person name="Sobczyk M.K."/>
            <person name="Bates H.J."/>
            <person name="Dunwell J.M."/>
            <person name="Nellist C.F."/>
            <person name="Harrison R.J."/>
        </authorList>
    </citation>
    <scope>NUCLEOTIDE SEQUENCE [LARGE SCALE GENOMIC DNA]</scope>
    <source>
        <strain evidence="4 5">SCRP245</strain>
    </source>
</reference>
<dbReference type="EMBL" id="QXFW01002055">
    <property type="protein sequence ID" value="KAE8982593.1"/>
    <property type="molecule type" value="Genomic_DNA"/>
</dbReference>
<keyword evidence="1" id="KW-0479">Metal-binding</keyword>
<feature type="compositionally biased region" description="Gly residues" evidence="2">
    <location>
        <begin position="71"/>
        <end position="89"/>
    </location>
</feature>
<feature type="compositionally biased region" description="Polar residues" evidence="2">
    <location>
        <begin position="636"/>
        <end position="645"/>
    </location>
</feature>
<evidence type="ECO:0000313" key="5">
    <source>
        <dbReference type="Proteomes" id="UP000460718"/>
    </source>
</evidence>
<keyword evidence="1" id="KW-0863">Zinc-finger</keyword>
<accession>A0A6A3IT22</accession>
<gene>
    <name evidence="4" type="ORF">PF011_g21553</name>
</gene>
<dbReference type="Proteomes" id="UP000460718">
    <property type="component" value="Unassembled WGS sequence"/>
</dbReference>
<feature type="region of interest" description="Disordered" evidence="2">
    <location>
        <begin position="1"/>
        <end position="126"/>
    </location>
</feature>
<sequence>MIAAADHDTDSGHSDDSDGPNNNNDDGGRGGRGGAGQQSRSRHAPSPSKQRQRGTGGDDGGGGHGDDSGDDAGGGGNGGDGGSRGGAGGRTPYDARAQSNQHEVAGGGDDELESMSWWGGALTPGQQRPMMKRFIGQPAAMPTATPPLAPVRRHKRKKLWIDDFRGTADESVEAWLATVPQEVQRQLALDGEVWTSEELYYGATSHLKGAASKWLIGISETLDSSERTFEQLTRKMRRKYGRRDNTWQIQQRLAKRVQQPGERPSDFADSLTDIGFGKRVLAESYVEAFLNGINNEVTATQVRTAKPQTLEEAVQFAVDKCGEELAEGENAAAGRNKKPKAAFADQIDWSRLGLGFGGGADVPPSFDTSGKAVSGLTKASAKDPLSLAALQALMISAKMGHSGSNPAANRPKASKVQKTEESAAATVSLVTSAPAGNQHHGSEEAKAYFTSGGRGGGGYNNDGGGRGGGGYNNSGGRGGGGGGCGGGRGYAGGRGAGRGDQGLSNYGPGDYTPIAQRKAESPCSYCGQYGHWRRECAMRNTNMAKVESKPAVKPAAGESAGRARPHDNESSAEKGERTQQETPVRDDDSTGGTTVTGSTEETAATDGTGETAAADVTEETAAIDDTIESVAIDVTGKSTASTCATSGLGKGKSGGGDGVGGAVNAKSGGLGGGGRVQVQQSGGEDGGVEERDQVER</sequence>
<evidence type="ECO:0000259" key="3">
    <source>
        <dbReference type="PROSITE" id="PS50158"/>
    </source>
</evidence>
<feature type="compositionally biased region" description="Acidic residues" evidence="2">
    <location>
        <begin position="616"/>
        <end position="627"/>
    </location>
</feature>